<dbReference type="PROSITE" id="PS50048">
    <property type="entry name" value="ZN2_CY6_FUNGAL_2"/>
    <property type="match status" value="1"/>
</dbReference>
<feature type="domain" description="Zn(2)-C6 fungal-type" evidence="4">
    <location>
        <begin position="20"/>
        <end position="50"/>
    </location>
</feature>
<evidence type="ECO:0000313" key="6">
    <source>
        <dbReference type="Proteomes" id="UP000800041"/>
    </source>
</evidence>
<dbReference type="GO" id="GO:0008270">
    <property type="term" value="F:zinc ion binding"/>
    <property type="evidence" value="ECO:0007669"/>
    <property type="project" value="InterPro"/>
</dbReference>
<name>A0A6G1H5W6_9PEZI</name>
<dbReference type="SMART" id="SM00066">
    <property type="entry name" value="GAL4"/>
    <property type="match status" value="1"/>
</dbReference>
<evidence type="ECO:0000256" key="2">
    <source>
        <dbReference type="ARBA" id="ARBA00023242"/>
    </source>
</evidence>
<dbReference type="Proteomes" id="UP000800041">
    <property type="component" value="Unassembled WGS sequence"/>
</dbReference>
<feature type="region of interest" description="Disordered" evidence="3">
    <location>
        <begin position="59"/>
        <end position="90"/>
    </location>
</feature>
<dbReference type="InterPro" id="IPR036864">
    <property type="entry name" value="Zn2-C6_fun-type_DNA-bd_sf"/>
</dbReference>
<accession>A0A6G1H5W6</accession>
<dbReference type="SUPFAM" id="SSF57701">
    <property type="entry name" value="Zn2/Cys6 DNA-binding domain"/>
    <property type="match status" value="1"/>
</dbReference>
<sequence length="482" mass="53612">MPTNTKPTKRRAAGPRRKTGCYTCRSRHLKCDEEKPQCGNCARKGYDCVQAESFISATSAAPKKLPKHPRPTNSTPKDAPSRERDQTSHSLSTWDVFNLSPSSLPRPLPAGATASDTVDILDQETVELLRAFQGGIATWMDLFDHSMSYQREGSRLALRSTLIRESICSISSKQLELVGNRSLWAPVAARRYGKSLRLLIDACADGDADQQEVLMATILLCSVELLAAPESDHKRHLFGAATLVKSRKIDASSTGLDRASFWLYARLDLAMGLMNECPTVLSSDDWNASWTEHESNEDNLGNHMLWLCSRIVNFVFGTHPSASERENGDAWRRLMEAVDAWFERIPAVCMGSSYGVQDQFGFEEWWFPVPAAAAAIATYHEAKLLLPAEHRQRTKFEVPFPGHGDPDSRVQDHASKIGSIGISKSPDAALVQAVQLLYFAAKYIHGLDRKARLWGVLSRIETNLGFHTASRLKQLRNLTETT</sequence>
<dbReference type="Pfam" id="PF11951">
    <property type="entry name" value="Fungal_trans_2"/>
    <property type="match status" value="1"/>
</dbReference>
<comment type="subcellular location">
    <subcellularLocation>
        <location evidence="1">Nucleus</location>
    </subcellularLocation>
</comment>
<dbReference type="InterPro" id="IPR021858">
    <property type="entry name" value="Fun_TF"/>
</dbReference>
<dbReference type="GO" id="GO:0045944">
    <property type="term" value="P:positive regulation of transcription by RNA polymerase II"/>
    <property type="evidence" value="ECO:0007669"/>
    <property type="project" value="TreeGrafter"/>
</dbReference>
<dbReference type="GO" id="GO:0000981">
    <property type="term" value="F:DNA-binding transcription factor activity, RNA polymerase II-specific"/>
    <property type="evidence" value="ECO:0007669"/>
    <property type="project" value="InterPro"/>
</dbReference>
<dbReference type="GO" id="GO:0005634">
    <property type="term" value="C:nucleus"/>
    <property type="evidence" value="ECO:0007669"/>
    <property type="project" value="UniProtKB-SubCell"/>
</dbReference>
<keyword evidence="6" id="KW-1185">Reference proteome</keyword>
<evidence type="ECO:0000256" key="1">
    <source>
        <dbReference type="ARBA" id="ARBA00004123"/>
    </source>
</evidence>
<organism evidence="5 6">
    <name type="scientific">Aulographum hederae CBS 113979</name>
    <dbReference type="NCBI Taxonomy" id="1176131"/>
    <lineage>
        <taxon>Eukaryota</taxon>
        <taxon>Fungi</taxon>
        <taxon>Dikarya</taxon>
        <taxon>Ascomycota</taxon>
        <taxon>Pezizomycotina</taxon>
        <taxon>Dothideomycetes</taxon>
        <taxon>Pleosporomycetidae</taxon>
        <taxon>Aulographales</taxon>
        <taxon>Aulographaceae</taxon>
    </lineage>
</organism>
<dbReference type="Gene3D" id="4.10.240.10">
    <property type="entry name" value="Zn(2)-C6 fungal-type DNA-binding domain"/>
    <property type="match status" value="1"/>
</dbReference>
<dbReference type="AlphaFoldDB" id="A0A6G1H5W6"/>
<dbReference type="GO" id="GO:0000976">
    <property type="term" value="F:transcription cis-regulatory region binding"/>
    <property type="evidence" value="ECO:0007669"/>
    <property type="project" value="TreeGrafter"/>
</dbReference>
<proteinExistence type="predicted"/>
<dbReference type="PANTHER" id="PTHR37534">
    <property type="entry name" value="TRANSCRIPTIONAL ACTIVATOR PROTEIN UGA3"/>
    <property type="match status" value="1"/>
</dbReference>
<reference evidence="5" key="1">
    <citation type="journal article" date="2020" name="Stud. Mycol.">
        <title>101 Dothideomycetes genomes: a test case for predicting lifestyles and emergence of pathogens.</title>
        <authorList>
            <person name="Haridas S."/>
            <person name="Albert R."/>
            <person name="Binder M."/>
            <person name="Bloem J."/>
            <person name="Labutti K."/>
            <person name="Salamov A."/>
            <person name="Andreopoulos B."/>
            <person name="Baker S."/>
            <person name="Barry K."/>
            <person name="Bills G."/>
            <person name="Bluhm B."/>
            <person name="Cannon C."/>
            <person name="Castanera R."/>
            <person name="Culley D."/>
            <person name="Daum C."/>
            <person name="Ezra D."/>
            <person name="Gonzalez J."/>
            <person name="Henrissat B."/>
            <person name="Kuo A."/>
            <person name="Liang C."/>
            <person name="Lipzen A."/>
            <person name="Lutzoni F."/>
            <person name="Magnuson J."/>
            <person name="Mondo S."/>
            <person name="Nolan M."/>
            <person name="Ohm R."/>
            <person name="Pangilinan J."/>
            <person name="Park H.-J."/>
            <person name="Ramirez L."/>
            <person name="Alfaro M."/>
            <person name="Sun H."/>
            <person name="Tritt A."/>
            <person name="Yoshinaga Y."/>
            <person name="Zwiers L.-H."/>
            <person name="Turgeon B."/>
            <person name="Goodwin S."/>
            <person name="Spatafora J."/>
            <person name="Crous P."/>
            <person name="Grigoriev I."/>
        </authorList>
    </citation>
    <scope>NUCLEOTIDE SEQUENCE</scope>
    <source>
        <strain evidence="5">CBS 113979</strain>
    </source>
</reference>
<protein>
    <recommendedName>
        <fullName evidence="4">Zn(2)-C6 fungal-type domain-containing protein</fullName>
    </recommendedName>
</protein>
<dbReference type="Pfam" id="PF00172">
    <property type="entry name" value="Zn_clus"/>
    <property type="match status" value="1"/>
</dbReference>
<dbReference type="InterPro" id="IPR001138">
    <property type="entry name" value="Zn2Cys6_DnaBD"/>
</dbReference>
<dbReference type="PROSITE" id="PS00463">
    <property type="entry name" value="ZN2_CY6_FUNGAL_1"/>
    <property type="match status" value="1"/>
</dbReference>
<keyword evidence="2" id="KW-0539">Nucleus</keyword>
<evidence type="ECO:0000259" key="4">
    <source>
        <dbReference type="PROSITE" id="PS50048"/>
    </source>
</evidence>
<dbReference type="PANTHER" id="PTHR37534:SF9">
    <property type="entry name" value="ZN(II)2CYS6 TRANSCRIPTION FACTOR (EUROFUNG)"/>
    <property type="match status" value="1"/>
</dbReference>
<evidence type="ECO:0000313" key="5">
    <source>
        <dbReference type="EMBL" id="KAF1988452.1"/>
    </source>
</evidence>
<dbReference type="CDD" id="cd00067">
    <property type="entry name" value="GAL4"/>
    <property type="match status" value="1"/>
</dbReference>
<dbReference type="OrthoDB" id="4525710at2759"/>
<gene>
    <name evidence="5" type="ORF">K402DRAFT_391684</name>
</gene>
<dbReference type="EMBL" id="ML977148">
    <property type="protein sequence ID" value="KAF1988452.1"/>
    <property type="molecule type" value="Genomic_DNA"/>
</dbReference>
<evidence type="ECO:0000256" key="3">
    <source>
        <dbReference type="SAM" id="MobiDB-lite"/>
    </source>
</evidence>